<dbReference type="SUPFAM" id="SSF51621">
    <property type="entry name" value="Phosphoenolpyruvate/pyruvate domain"/>
    <property type="match status" value="1"/>
</dbReference>
<sequence>MERYNALHQRQPPNLRQAIRDAHAANTALFGAFVGLPSLDVAKVFAATDADWIGIDAEHTPFSATLLSEMIQTVRAYGRGKSIPIVRVPTHSHEWIAWTIDAGAGGVIIPHTETAEQVQASVNAAKFPPVGHRSYPPFALLPVGGQTDAPEGKTWFQVANEHVAIIPQIESIKGCENAEEIMLNPEVDAIMIGRMDLTFDCGGSQEKAGALIKQVEALAKKHGKPLLTFMMSSEEVPERLGEGYHILCAAVDVFLMAFGTNKMIAEQKELAAKYQAEKANDAKVEGQST</sequence>
<dbReference type="Gene3D" id="3.20.20.60">
    <property type="entry name" value="Phosphoenolpyruvate-binding domains"/>
    <property type="match status" value="1"/>
</dbReference>
<dbReference type="InterPro" id="IPR005000">
    <property type="entry name" value="Aldolase/citrate-lyase_domain"/>
</dbReference>
<feature type="domain" description="HpcH/HpaI aldolase/citrate lyase" evidence="3">
    <location>
        <begin position="31"/>
        <end position="255"/>
    </location>
</feature>
<dbReference type="GO" id="GO:0046872">
    <property type="term" value="F:metal ion binding"/>
    <property type="evidence" value="ECO:0007669"/>
    <property type="project" value="UniProtKB-KW"/>
</dbReference>
<dbReference type="InterPro" id="IPR050251">
    <property type="entry name" value="HpcH-HpaI_aldolase"/>
</dbReference>
<evidence type="ECO:0000256" key="2">
    <source>
        <dbReference type="ARBA" id="ARBA00023239"/>
    </source>
</evidence>
<name>A0A0D7BIU6_9AGAR</name>
<dbReference type="Pfam" id="PF03328">
    <property type="entry name" value="HpcH_HpaI"/>
    <property type="match status" value="1"/>
</dbReference>
<keyword evidence="1" id="KW-0479">Metal-binding</keyword>
<reference evidence="4 5" key="1">
    <citation type="journal article" date="2015" name="Fungal Genet. Biol.">
        <title>Evolution of novel wood decay mechanisms in Agaricales revealed by the genome sequences of Fistulina hepatica and Cylindrobasidium torrendii.</title>
        <authorList>
            <person name="Floudas D."/>
            <person name="Held B.W."/>
            <person name="Riley R."/>
            <person name="Nagy L.G."/>
            <person name="Koehler G."/>
            <person name="Ransdell A.S."/>
            <person name="Younus H."/>
            <person name="Chow J."/>
            <person name="Chiniquy J."/>
            <person name="Lipzen A."/>
            <person name="Tritt A."/>
            <person name="Sun H."/>
            <person name="Haridas S."/>
            <person name="LaButti K."/>
            <person name="Ohm R.A."/>
            <person name="Kues U."/>
            <person name="Blanchette R.A."/>
            <person name="Grigoriev I.V."/>
            <person name="Minto R.E."/>
            <person name="Hibbett D.S."/>
        </authorList>
    </citation>
    <scope>NUCLEOTIDE SEQUENCE [LARGE SCALE GENOMIC DNA]</scope>
    <source>
        <strain evidence="4 5">FP15055 ss-10</strain>
    </source>
</reference>
<proteinExistence type="predicted"/>
<dbReference type="InterPro" id="IPR040442">
    <property type="entry name" value="Pyrv_kinase-like_dom_sf"/>
</dbReference>
<evidence type="ECO:0000313" key="4">
    <source>
        <dbReference type="EMBL" id="KIY70478.1"/>
    </source>
</evidence>
<organism evidence="4 5">
    <name type="scientific">Cylindrobasidium torrendii FP15055 ss-10</name>
    <dbReference type="NCBI Taxonomy" id="1314674"/>
    <lineage>
        <taxon>Eukaryota</taxon>
        <taxon>Fungi</taxon>
        <taxon>Dikarya</taxon>
        <taxon>Basidiomycota</taxon>
        <taxon>Agaricomycotina</taxon>
        <taxon>Agaricomycetes</taxon>
        <taxon>Agaricomycetidae</taxon>
        <taxon>Agaricales</taxon>
        <taxon>Marasmiineae</taxon>
        <taxon>Physalacriaceae</taxon>
        <taxon>Cylindrobasidium</taxon>
    </lineage>
</organism>
<dbReference type="STRING" id="1314674.A0A0D7BIU6"/>
<dbReference type="AlphaFoldDB" id="A0A0D7BIU6"/>
<dbReference type="GO" id="GO:0005737">
    <property type="term" value="C:cytoplasm"/>
    <property type="evidence" value="ECO:0007669"/>
    <property type="project" value="TreeGrafter"/>
</dbReference>
<dbReference type="InterPro" id="IPR015813">
    <property type="entry name" value="Pyrv/PenolPyrv_kinase-like_dom"/>
</dbReference>
<dbReference type="EMBL" id="KN880467">
    <property type="protein sequence ID" value="KIY70478.1"/>
    <property type="molecule type" value="Genomic_DNA"/>
</dbReference>
<dbReference type="OrthoDB" id="1621678at2759"/>
<dbReference type="GO" id="GO:0016832">
    <property type="term" value="F:aldehyde-lyase activity"/>
    <property type="evidence" value="ECO:0007669"/>
    <property type="project" value="TreeGrafter"/>
</dbReference>
<dbReference type="PANTHER" id="PTHR30502">
    <property type="entry name" value="2-KETO-3-DEOXY-L-RHAMNONATE ALDOLASE"/>
    <property type="match status" value="1"/>
</dbReference>
<protein>
    <submittedName>
        <fullName evidence="4">Phosphoenolpyruvate/pyruvate domain-containing protein</fullName>
    </submittedName>
</protein>
<keyword evidence="5" id="KW-1185">Reference proteome</keyword>
<evidence type="ECO:0000259" key="3">
    <source>
        <dbReference type="Pfam" id="PF03328"/>
    </source>
</evidence>
<dbReference type="PANTHER" id="PTHR30502:SF8">
    <property type="entry name" value="SYNTHASE, PUTATIVE-RELATED"/>
    <property type="match status" value="1"/>
</dbReference>
<dbReference type="Proteomes" id="UP000054007">
    <property type="component" value="Unassembled WGS sequence"/>
</dbReference>
<gene>
    <name evidence="4" type="ORF">CYLTODRAFT_451647</name>
</gene>
<keyword evidence="2" id="KW-0456">Lyase</keyword>
<keyword evidence="4" id="KW-0670">Pyruvate</keyword>
<evidence type="ECO:0000256" key="1">
    <source>
        <dbReference type="ARBA" id="ARBA00022723"/>
    </source>
</evidence>
<evidence type="ECO:0000313" key="5">
    <source>
        <dbReference type="Proteomes" id="UP000054007"/>
    </source>
</evidence>
<accession>A0A0D7BIU6</accession>